<feature type="transmembrane region" description="Helical" evidence="1">
    <location>
        <begin position="25"/>
        <end position="49"/>
    </location>
</feature>
<keyword evidence="1" id="KW-0812">Transmembrane</keyword>
<proteinExistence type="predicted"/>
<organism evidence="2 3">
    <name type="scientific">Eleutherodactylus coqui</name>
    <name type="common">Puerto Rican coqui</name>
    <dbReference type="NCBI Taxonomy" id="57060"/>
    <lineage>
        <taxon>Eukaryota</taxon>
        <taxon>Metazoa</taxon>
        <taxon>Chordata</taxon>
        <taxon>Craniata</taxon>
        <taxon>Vertebrata</taxon>
        <taxon>Euteleostomi</taxon>
        <taxon>Amphibia</taxon>
        <taxon>Batrachia</taxon>
        <taxon>Anura</taxon>
        <taxon>Neobatrachia</taxon>
        <taxon>Hyloidea</taxon>
        <taxon>Eleutherodactylidae</taxon>
        <taxon>Eleutherodactylinae</taxon>
        <taxon>Eleutherodactylus</taxon>
        <taxon>Eleutherodactylus</taxon>
    </lineage>
</organism>
<dbReference type="AlphaFoldDB" id="A0A8J6JZV4"/>
<accession>A0A8J6JZV4</accession>
<keyword evidence="3" id="KW-1185">Reference proteome</keyword>
<evidence type="ECO:0000313" key="2">
    <source>
        <dbReference type="EMBL" id="KAG9470089.1"/>
    </source>
</evidence>
<protein>
    <submittedName>
        <fullName evidence="2">Uncharacterized protein</fullName>
    </submittedName>
</protein>
<evidence type="ECO:0000256" key="1">
    <source>
        <dbReference type="SAM" id="Phobius"/>
    </source>
</evidence>
<dbReference type="Proteomes" id="UP000770717">
    <property type="component" value="Unassembled WGS sequence"/>
</dbReference>
<name>A0A8J6JZV4_ELECQ</name>
<keyword evidence="1" id="KW-0472">Membrane</keyword>
<gene>
    <name evidence="2" type="ORF">GDO78_018921</name>
</gene>
<reference evidence="2" key="1">
    <citation type="thesis" date="2020" institute="ProQuest LLC" country="789 East Eisenhower Parkway, Ann Arbor, MI, USA">
        <title>Comparative Genomics and Chromosome Evolution.</title>
        <authorList>
            <person name="Mudd A.B."/>
        </authorList>
    </citation>
    <scope>NUCLEOTIDE SEQUENCE</scope>
    <source>
        <strain evidence="2">HN-11 Male</strain>
        <tissue evidence="2">Kidney and liver</tissue>
    </source>
</reference>
<dbReference type="EMBL" id="WNTK01000360">
    <property type="protein sequence ID" value="KAG9470089.1"/>
    <property type="molecule type" value="Genomic_DNA"/>
</dbReference>
<comment type="caution">
    <text evidence="2">The sequence shown here is derived from an EMBL/GenBank/DDBJ whole genome shotgun (WGS) entry which is preliminary data.</text>
</comment>
<sequence length="85" mass="9645">MNPSPWCSPSTVMYREICLMMPSEMGYVIVGLTVWLLGILCLTTAVFSIRCKLPTSLNSLAEYFYVVRGIQGPTKYKKGRRLSYL</sequence>
<evidence type="ECO:0000313" key="3">
    <source>
        <dbReference type="Proteomes" id="UP000770717"/>
    </source>
</evidence>
<keyword evidence="1" id="KW-1133">Transmembrane helix</keyword>